<dbReference type="EMBL" id="SRLO01000330">
    <property type="protein sequence ID" value="TNN60666.1"/>
    <property type="molecule type" value="Genomic_DNA"/>
</dbReference>
<dbReference type="GO" id="GO:0045010">
    <property type="term" value="P:actin nucleation"/>
    <property type="evidence" value="ECO:0007669"/>
    <property type="project" value="InterPro"/>
</dbReference>
<dbReference type="Proteomes" id="UP000314294">
    <property type="component" value="Unassembled WGS sequence"/>
</dbReference>
<dbReference type="AlphaFoldDB" id="A0A4Z2H4E9"/>
<organism evidence="1 2">
    <name type="scientific">Liparis tanakae</name>
    <name type="common">Tanaka's snailfish</name>
    <dbReference type="NCBI Taxonomy" id="230148"/>
    <lineage>
        <taxon>Eukaryota</taxon>
        <taxon>Metazoa</taxon>
        <taxon>Chordata</taxon>
        <taxon>Craniata</taxon>
        <taxon>Vertebrata</taxon>
        <taxon>Euteleostomi</taxon>
        <taxon>Actinopterygii</taxon>
        <taxon>Neopterygii</taxon>
        <taxon>Teleostei</taxon>
        <taxon>Neoteleostei</taxon>
        <taxon>Acanthomorphata</taxon>
        <taxon>Eupercaria</taxon>
        <taxon>Perciformes</taxon>
        <taxon>Cottioidei</taxon>
        <taxon>Cottales</taxon>
        <taxon>Liparidae</taxon>
        <taxon>Liparis</taxon>
    </lineage>
</organism>
<proteinExistence type="predicted"/>
<name>A0A4Z2H4E9_9TELE</name>
<dbReference type="PRINTS" id="PR00828">
    <property type="entry name" value="FORMIN"/>
</dbReference>
<evidence type="ECO:0000313" key="1">
    <source>
        <dbReference type="EMBL" id="TNN60666.1"/>
    </source>
</evidence>
<dbReference type="OrthoDB" id="427644at2759"/>
<keyword evidence="2" id="KW-1185">Reference proteome</keyword>
<gene>
    <name evidence="1" type="primary">LD_2</name>
    <name evidence="1" type="ORF">EYF80_029139</name>
</gene>
<dbReference type="GO" id="GO:0005884">
    <property type="term" value="C:actin filament"/>
    <property type="evidence" value="ECO:0007669"/>
    <property type="project" value="InterPro"/>
</dbReference>
<reference evidence="1 2" key="1">
    <citation type="submission" date="2019-03" db="EMBL/GenBank/DDBJ databases">
        <title>First draft genome of Liparis tanakae, snailfish: a comprehensive survey of snailfish specific genes.</title>
        <authorList>
            <person name="Kim W."/>
            <person name="Song I."/>
            <person name="Jeong J.-H."/>
            <person name="Kim D."/>
            <person name="Kim S."/>
            <person name="Ryu S."/>
            <person name="Song J.Y."/>
            <person name="Lee S.K."/>
        </authorList>
    </citation>
    <scope>NUCLEOTIDE SEQUENCE [LARGE SCALE GENOMIC DNA]</scope>
    <source>
        <tissue evidence="1">Muscle</tissue>
    </source>
</reference>
<comment type="caution">
    <text evidence="1">The sequence shown here is derived from an EMBL/GenBank/DDBJ whole genome shotgun (WGS) entry which is preliminary data.</text>
</comment>
<accession>A0A4Z2H4E9</accession>
<dbReference type="InterPro" id="IPR001265">
    <property type="entry name" value="Formin_Cappuccino_subfam"/>
</dbReference>
<dbReference type="GO" id="GO:0008017">
    <property type="term" value="F:microtubule binding"/>
    <property type="evidence" value="ECO:0007669"/>
    <property type="project" value="InterPro"/>
</dbReference>
<sequence>MLLCFLSEHQAALLQLKRECKEELETLQDDLGHDLSRLRVENEDNVAHLAELRAELVRVGTRRRGELRDVGVSTGDDFTHRCFRTVGVQTDRETFVRTHEDGGDSGRVQQQKATPKKLDLASISLSLAGVAPPPPPGLFGGLIAETAPRKLTVEPSQPMKPLYWTRIQIQDTK</sequence>
<protein>
    <submittedName>
        <fullName evidence="1">Formin</fullName>
    </submittedName>
</protein>
<evidence type="ECO:0000313" key="2">
    <source>
        <dbReference type="Proteomes" id="UP000314294"/>
    </source>
</evidence>